<dbReference type="AlphaFoldDB" id="A0A679JN17"/>
<feature type="compositionally biased region" description="Low complexity" evidence="2">
    <location>
        <begin position="31"/>
        <end position="42"/>
    </location>
</feature>
<sequence length="192" mass="21485">MSEPARHYQAQDLNGRPTPGPLRDWLAAMKAATTSAEQAPAADKVAAFERPAAPEKAEPQASSWSPRVVSPPARTEAPEASEDGDVSELMAENLMLKAKLKVESDRYDQLQGILAQELRRLRSHVEKEMAELHDLRAERDRLAELQTLFVEKLEEARARSESDAEELARACSDRDLWMARAEALAQPLFQKR</sequence>
<feature type="coiled-coil region" evidence="1">
    <location>
        <begin position="115"/>
        <end position="170"/>
    </location>
</feature>
<keyword evidence="3" id="KW-0614">Plasmid</keyword>
<feature type="region of interest" description="Disordered" evidence="2">
    <location>
        <begin position="1"/>
        <end position="86"/>
    </location>
</feature>
<accession>A0A679JN17</accession>
<evidence type="ECO:0000313" key="3">
    <source>
        <dbReference type="EMBL" id="CAA2140423.1"/>
    </source>
</evidence>
<name>A0A679JN17_9HYPH</name>
<protein>
    <submittedName>
        <fullName evidence="3">Uncharacterized protein</fullName>
    </submittedName>
</protein>
<geneLocation type="plasmid" evidence="3">
    <name>1</name>
</geneLocation>
<organism evidence="3">
    <name type="scientific">Methylobacterium bullatum</name>
    <dbReference type="NCBI Taxonomy" id="570505"/>
    <lineage>
        <taxon>Bacteria</taxon>
        <taxon>Pseudomonadati</taxon>
        <taxon>Pseudomonadota</taxon>
        <taxon>Alphaproteobacteria</taxon>
        <taxon>Hyphomicrobiales</taxon>
        <taxon>Methylobacteriaceae</taxon>
        <taxon>Methylobacterium</taxon>
    </lineage>
</organism>
<gene>
    <name evidence="3" type="ORF">MBLL_02120</name>
</gene>
<reference evidence="3" key="1">
    <citation type="submission" date="2019-12" db="EMBL/GenBank/DDBJ databases">
        <authorList>
            <person name="Cremers G."/>
        </authorList>
    </citation>
    <scope>NUCLEOTIDE SEQUENCE</scope>
    <source>
        <strain evidence="3">Mbul2</strain>
        <plasmid evidence="3">1</plasmid>
    </source>
</reference>
<evidence type="ECO:0000256" key="2">
    <source>
        <dbReference type="SAM" id="MobiDB-lite"/>
    </source>
</evidence>
<dbReference type="EMBL" id="LR743510">
    <property type="protein sequence ID" value="CAA2140423.1"/>
    <property type="molecule type" value="Genomic_DNA"/>
</dbReference>
<keyword evidence="1" id="KW-0175">Coiled coil</keyword>
<evidence type="ECO:0000256" key="1">
    <source>
        <dbReference type="SAM" id="Coils"/>
    </source>
</evidence>
<dbReference type="RefSeq" id="WP_339160691.1">
    <property type="nucleotide sequence ID" value="NZ_LR743510.1"/>
</dbReference>
<proteinExistence type="predicted"/>